<dbReference type="InterPro" id="IPR012337">
    <property type="entry name" value="RNaseH-like_sf"/>
</dbReference>
<dbReference type="InterPro" id="IPR036397">
    <property type="entry name" value="RNaseH_sf"/>
</dbReference>
<dbReference type="AlphaFoldDB" id="A0A0B1T2H7"/>
<gene>
    <name evidence="1" type="ORF">OESDEN_09797</name>
</gene>
<dbReference type="OrthoDB" id="5871302at2759"/>
<evidence type="ECO:0000313" key="1">
    <source>
        <dbReference type="EMBL" id="KHJ90361.1"/>
    </source>
</evidence>
<dbReference type="Gene3D" id="3.30.420.10">
    <property type="entry name" value="Ribonuclease H-like superfamily/Ribonuclease H"/>
    <property type="match status" value="1"/>
</dbReference>
<dbReference type="GO" id="GO:0003676">
    <property type="term" value="F:nucleic acid binding"/>
    <property type="evidence" value="ECO:0007669"/>
    <property type="project" value="InterPro"/>
</dbReference>
<evidence type="ECO:0000313" key="2">
    <source>
        <dbReference type="Proteomes" id="UP000053660"/>
    </source>
</evidence>
<proteinExistence type="predicted"/>
<accession>A0A0B1T2H7</accession>
<sequence>MVCLSAAYKTFMKKLNKYNACMEKKLLNDEGSADEELQVVSAATVVPYKSFLPFTRTNSYLHLVRVTAIVLKYLAKLYSRAKSRHETQDPDESSLLAVVSANLPITASDFTAAELLLVREHYREQSSQLYSNPLGHEILANELSRIVYDPAVMDYVTEQGLKWTFITPYSPWKGGFYERLVGSVKSCLMKVAHRHTLDLWLFETTIFEIEAILNTRPLFQITSTNPQNNEVLRPIDLINPQFRLGRLETTTPRRIETIRGSQKNLGKILDALAPGIPHGDS</sequence>
<reference evidence="1 2" key="1">
    <citation type="submission" date="2014-03" db="EMBL/GenBank/DDBJ databases">
        <title>Draft genome of the hookworm Oesophagostomum dentatum.</title>
        <authorList>
            <person name="Mitreva M."/>
        </authorList>
    </citation>
    <scope>NUCLEOTIDE SEQUENCE [LARGE SCALE GENOMIC DNA]</scope>
    <source>
        <strain evidence="1 2">OD-Hann</strain>
    </source>
</reference>
<keyword evidence="2" id="KW-1185">Reference proteome</keyword>
<protein>
    <recommendedName>
        <fullName evidence="3">Integrase catalytic domain-containing protein</fullName>
    </recommendedName>
</protein>
<organism evidence="1 2">
    <name type="scientific">Oesophagostomum dentatum</name>
    <name type="common">Nodular worm</name>
    <dbReference type="NCBI Taxonomy" id="61180"/>
    <lineage>
        <taxon>Eukaryota</taxon>
        <taxon>Metazoa</taxon>
        <taxon>Ecdysozoa</taxon>
        <taxon>Nematoda</taxon>
        <taxon>Chromadorea</taxon>
        <taxon>Rhabditida</taxon>
        <taxon>Rhabditina</taxon>
        <taxon>Rhabditomorpha</taxon>
        <taxon>Strongyloidea</taxon>
        <taxon>Strongylidae</taxon>
        <taxon>Oesophagostomum</taxon>
    </lineage>
</organism>
<name>A0A0B1T2H7_OESDE</name>
<dbReference type="Proteomes" id="UP000053660">
    <property type="component" value="Unassembled WGS sequence"/>
</dbReference>
<dbReference type="EMBL" id="KN553113">
    <property type="protein sequence ID" value="KHJ90361.1"/>
    <property type="molecule type" value="Genomic_DNA"/>
</dbReference>
<dbReference type="SUPFAM" id="SSF53098">
    <property type="entry name" value="Ribonuclease H-like"/>
    <property type="match status" value="1"/>
</dbReference>
<evidence type="ECO:0008006" key="3">
    <source>
        <dbReference type="Google" id="ProtNLM"/>
    </source>
</evidence>